<keyword evidence="2" id="KW-0812">Transmembrane</keyword>
<gene>
    <name evidence="3" type="ORF">D5R93_10070</name>
</gene>
<evidence type="ECO:0000313" key="4">
    <source>
        <dbReference type="Proteomes" id="UP000273001"/>
    </source>
</evidence>
<reference evidence="3 4" key="1">
    <citation type="submission" date="2018-09" db="EMBL/GenBank/DDBJ databases">
        <authorList>
            <person name="Li J."/>
        </authorList>
    </citation>
    <scope>NUCLEOTIDE SEQUENCE [LARGE SCALE GENOMIC DNA]</scope>
    <source>
        <strain evidence="3 4">2129</strain>
    </source>
</reference>
<evidence type="ECO:0000313" key="3">
    <source>
        <dbReference type="EMBL" id="AYD90267.1"/>
    </source>
</evidence>
<evidence type="ECO:0000256" key="2">
    <source>
        <dbReference type="SAM" id="Phobius"/>
    </source>
</evidence>
<proteinExistence type="predicted"/>
<dbReference type="Gene3D" id="3.30.450.40">
    <property type="match status" value="1"/>
</dbReference>
<organism evidence="3 4">
    <name type="scientific">Actinomyces lilanjuaniae</name>
    <dbReference type="NCBI Taxonomy" id="2321394"/>
    <lineage>
        <taxon>Bacteria</taxon>
        <taxon>Bacillati</taxon>
        <taxon>Actinomycetota</taxon>
        <taxon>Actinomycetes</taxon>
        <taxon>Actinomycetales</taxon>
        <taxon>Actinomycetaceae</taxon>
        <taxon>Actinomyces</taxon>
    </lineage>
</organism>
<feature type="region of interest" description="Disordered" evidence="1">
    <location>
        <begin position="266"/>
        <end position="292"/>
    </location>
</feature>
<dbReference type="InterPro" id="IPR029016">
    <property type="entry name" value="GAF-like_dom_sf"/>
</dbReference>
<accession>A0ABM6Z4N9</accession>
<dbReference type="EMBL" id="CP032514">
    <property type="protein sequence ID" value="AYD90267.1"/>
    <property type="molecule type" value="Genomic_DNA"/>
</dbReference>
<evidence type="ECO:0008006" key="5">
    <source>
        <dbReference type="Google" id="ProtNLM"/>
    </source>
</evidence>
<evidence type="ECO:0000256" key="1">
    <source>
        <dbReference type="SAM" id="MobiDB-lite"/>
    </source>
</evidence>
<keyword evidence="4" id="KW-1185">Reference proteome</keyword>
<name>A0ABM6Z4N9_9ACTO</name>
<protein>
    <recommendedName>
        <fullName evidence="5">GAF domain-containing protein</fullName>
    </recommendedName>
</protein>
<keyword evidence="2" id="KW-0472">Membrane</keyword>
<feature type="transmembrane region" description="Helical" evidence="2">
    <location>
        <begin position="37"/>
        <end position="58"/>
    </location>
</feature>
<dbReference type="Proteomes" id="UP000273001">
    <property type="component" value="Chromosome"/>
</dbReference>
<keyword evidence="2" id="KW-1133">Transmembrane helix</keyword>
<sequence length="292" mass="32322">MALLRRSWPTLGQGAGAILLGIWSVQTEPLLFLPGYTFLVVGAGMSVVSLVWGVVAGARHDDLRKEIRWSEEREKQYHQMIGAVMKVQAHRLLRLLVLESDSGGREDVLLSASRVTFYYCYDSRLYAVARFSRNLELDRPGRLSYPPGEGCIGFAYTKGRVAFERFPSDDEEWVRYNVSAYGISKHECRGMAMKSRAMLAVRMEHADRPMGAVAVETLDENFIDESLVDRVNGGEDTVVRWAIETASAVMDSMKDDIERWIAGRGAGVHHEGPAGPGASRSSQSPGSPALLL</sequence>